<dbReference type="PANTHER" id="PTHR30069">
    <property type="entry name" value="TONB-DEPENDENT OUTER MEMBRANE RECEPTOR"/>
    <property type="match status" value="1"/>
</dbReference>
<evidence type="ECO:0008006" key="17">
    <source>
        <dbReference type="Google" id="ProtNLM"/>
    </source>
</evidence>
<evidence type="ECO:0000313" key="16">
    <source>
        <dbReference type="Proteomes" id="UP000196531"/>
    </source>
</evidence>
<keyword evidence="6" id="KW-0406">Ion transport</keyword>
<evidence type="ECO:0000256" key="5">
    <source>
        <dbReference type="ARBA" id="ARBA00022729"/>
    </source>
</evidence>
<evidence type="ECO:0000256" key="2">
    <source>
        <dbReference type="ARBA" id="ARBA00022448"/>
    </source>
</evidence>
<evidence type="ECO:0000256" key="7">
    <source>
        <dbReference type="ARBA" id="ARBA00023077"/>
    </source>
</evidence>
<dbReference type="AlphaFoldDB" id="A0A1Y5FB30"/>
<dbReference type="Gene3D" id="2.40.170.20">
    <property type="entry name" value="TonB-dependent receptor, beta-barrel domain"/>
    <property type="match status" value="1"/>
</dbReference>
<dbReference type="Proteomes" id="UP000196531">
    <property type="component" value="Unassembled WGS sequence"/>
</dbReference>
<evidence type="ECO:0000256" key="12">
    <source>
        <dbReference type="SAM" id="SignalP"/>
    </source>
</evidence>
<feature type="domain" description="TonB-dependent receptor plug" evidence="14">
    <location>
        <begin position="33"/>
        <end position="141"/>
    </location>
</feature>
<dbReference type="EMBL" id="MAAO01000004">
    <property type="protein sequence ID" value="OUR98910.1"/>
    <property type="molecule type" value="Genomic_DNA"/>
</dbReference>
<keyword evidence="8 10" id="KW-0472">Membrane</keyword>
<dbReference type="SUPFAM" id="SSF56935">
    <property type="entry name" value="Porins"/>
    <property type="match status" value="1"/>
</dbReference>
<evidence type="ECO:0000256" key="1">
    <source>
        <dbReference type="ARBA" id="ARBA00004571"/>
    </source>
</evidence>
<evidence type="ECO:0000256" key="6">
    <source>
        <dbReference type="ARBA" id="ARBA00023065"/>
    </source>
</evidence>
<dbReference type="InterPro" id="IPR000531">
    <property type="entry name" value="Beta-barrel_TonB"/>
</dbReference>
<evidence type="ECO:0000256" key="3">
    <source>
        <dbReference type="ARBA" id="ARBA00022452"/>
    </source>
</evidence>
<feature type="chain" id="PRO_5012102150" description="TonB-dependent receptor" evidence="12">
    <location>
        <begin position="19"/>
        <end position="597"/>
    </location>
</feature>
<keyword evidence="4 10" id="KW-0812">Transmembrane</keyword>
<proteinExistence type="inferred from homology"/>
<dbReference type="GO" id="GO:0009279">
    <property type="term" value="C:cell outer membrane"/>
    <property type="evidence" value="ECO:0007669"/>
    <property type="project" value="UniProtKB-SubCell"/>
</dbReference>
<dbReference type="GO" id="GO:0006811">
    <property type="term" value="P:monoatomic ion transport"/>
    <property type="evidence" value="ECO:0007669"/>
    <property type="project" value="UniProtKB-KW"/>
</dbReference>
<dbReference type="CDD" id="cd01347">
    <property type="entry name" value="ligand_gated_channel"/>
    <property type="match status" value="1"/>
</dbReference>
<keyword evidence="5 12" id="KW-0732">Signal</keyword>
<sequence length="597" mass="66735">MKKKLALLCLSFSPAILANQPILVTAERVIMSKDQTTSSVVVIDHEEISQSQSTNLTELIEKKSGLFINSNGAYGKSTSLFLRGADSSYTLIIIDGVEYNDRSSVGGAAILDHIDLVNVEKVEILKGSQSVLYGSDAMAGVIKITTKSPNTSPSARGSLAYGSYKNKRASFTSTNSGKKLKYSMGLSFHDVEGISSYNESRTIMADKDGMNNLTASFKAEKKVFKTDKLELSIRGVKAESDFDAATSDKTDYVGRDSQVTALVSYEKKVNDTWIPKLKTTYSKSDRLSNSFALSRLVSKTKKIELENPLYINEKLTILNGLEYENTLATIETITNKKRFESSAAFVNTHFRLSKISFQAGVRWTKEKDYEDQFVYKVGGSLKIFKKTTLKANIATGFKSPSLYQLYSTFGNEKLKPTESKSYDLSISQIIFSSIVEITVFRDEYNNVIDFDSASSKYVNTFKARSTGVEANWEGEFSQLDWKLSGTLLRAINKSPNQSGNYLARRPREKLSATTGWRFNDQFKTSIDMQYVGERENSDFDTIVLSSYTLFDIRARYDFTSGDSLSLKLGNLLDKSYEQVNGFGTPGRNYLLTWKFEI</sequence>
<dbReference type="InterPro" id="IPR012910">
    <property type="entry name" value="Plug_dom"/>
</dbReference>
<protein>
    <recommendedName>
        <fullName evidence="17">TonB-dependent receptor</fullName>
    </recommendedName>
</protein>
<dbReference type="InterPro" id="IPR036942">
    <property type="entry name" value="Beta-barrel_TonB_sf"/>
</dbReference>
<organism evidence="15 16">
    <name type="scientific">Halobacteriovorax marinus</name>
    <dbReference type="NCBI Taxonomy" id="97084"/>
    <lineage>
        <taxon>Bacteria</taxon>
        <taxon>Pseudomonadati</taxon>
        <taxon>Bdellovibrionota</taxon>
        <taxon>Bacteriovoracia</taxon>
        <taxon>Bacteriovoracales</taxon>
        <taxon>Halobacteriovoraceae</taxon>
        <taxon>Halobacteriovorax</taxon>
    </lineage>
</organism>
<dbReference type="InterPro" id="IPR039426">
    <property type="entry name" value="TonB-dep_rcpt-like"/>
</dbReference>
<keyword evidence="9 10" id="KW-0998">Cell outer membrane</keyword>
<evidence type="ECO:0000313" key="15">
    <source>
        <dbReference type="EMBL" id="OUR98910.1"/>
    </source>
</evidence>
<name>A0A1Y5FB30_9BACT</name>
<evidence type="ECO:0000256" key="9">
    <source>
        <dbReference type="ARBA" id="ARBA00023237"/>
    </source>
</evidence>
<dbReference type="PANTHER" id="PTHR30069:SF53">
    <property type="entry name" value="COLICIN I RECEPTOR-RELATED"/>
    <property type="match status" value="1"/>
</dbReference>
<evidence type="ECO:0000256" key="4">
    <source>
        <dbReference type="ARBA" id="ARBA00022692"/>
    </source>
</evidence>
<dbReference type="Pfam" id="PF00593">
    <property type="entry name" value="TonB_dep_Rec_b-barrel"/>
    <property type="match status" value="1"/>
</dbReference>
<comment type="caution">
    <text evidence="15">The sequence shown here is derived from an EMBL/GenBank/DDBJ whole genome shotgun (WGS) entry which is preliminary data.</text>
</comment>
<evidence type="ECO:0000259" key="14">
    <source>
        <dbReference type="Pfam" id="PF07715"/>
    </source>
</evidence>
<evidence type="ECO:0000256" key="8">
    <source>
        <dbReference type="ARBA" id="ARBA00023136"/>
    </source>
</evidence>
<evidence type="ECO:0000256" key="10">
    <source>
        <dbReference type="PROSITE-ProRule" id="PRU01360"/>
    </source>
</evidence>
<comment type="subcellular location">
    <subcellularLocation>
        <location evidence="1 10">Cell outer membrane</location>
        <topology evidence="1 10">Multi-pass membrane protein</topology>
    </subcellularLocation>
</comment>
<gene>
    <name evidence="15" type="ORF">A9Q84_05725</name>
</gene>
<dbReference type="GO" id="GO:0015889">
    <property type="term" value="P:cobalamin transport"/>
    <property type="evidence" value="ECO:0007669"/>
    <property type="project" value="TreeGrafter"/>
</dbReference>
<feature type="domain" description="TonB-dependent receptor-like beta-barrel" evidence="13">
    <location>
        <begin position="246"/>
        <end position="569"/>
    </location>
</feature>
<dbReference type="InterPro" id="IPR037066">
    <property type="entry name" value="Plug_dom_sf"/>
</dbReference>
<keyword evidence="2 10" id="KW-0813">Transport</keyword>
<feature type="signal peptide" evidence="12">
    <location>
        <begin position="1"/>
        <end position="18"/>
    </location>
</feature>
<keyword evidence="3 10" id="KW-1134">Transmembrane beta strand</keyword>
<dbReference type="Pfam" id="PF07715">
    <property type="entry name" value="Plug"/>
    <property type="match status" value="1"/>
</dbReference>
<accession>A0A1Y5FB30</accession>
<evidence type="ECO:0000259" key="13">
    <source>
        <dbReference type="Pfam" id="PF00593"/>
    </source>
</evidence>
<dbReference type="PROSITE" id="PS52016">
    <property type="entry name" value="TONB_DEPENDENT_REC_3"/>
    <property type="match status" value="1"/>
</dbReference>
<dbReference type="Gene3D" id="2.170.130.10">
    <property type="entry name" value="TonB-dependent receptor, plug domain"/>
    <property type="match status" value="1"/>
</dbReference>
<comment type="similarity">
    <text evidence="10 11">Belongs to the TonB-dependent receptor family.</text>
</comment>
<reference evidence="16" key="1">
    <citation type="journal article" date="2017" name="Proc. Natl. Acad. Sci. U.S.A.">
        <title>Simulation of Deepwater Horizon oil plume reveals substrate specialization within a complex community of hydrocarbon-degraders.</title>
        <authorList>
            <person name="Hu P."/>
            <person name="Dubinsky E.A."/>
            <person name="Probst A.J."/>
            <person name="Wang J."/>
            <person name="Sieber C.M.K."/>
            <person name="Tom L.M."/>
            <person name="Gardinali P."/>
            <person name="Banfield J.F."/>
            <person name="Atlas R.M."/>
            <person name="Andersen G.L."/>
        </authorList>
    </citation>
    <scope>NUCLEOTIDE SEQUENCE [LARGE SCALE GENOMIC DNA]</scope>
</reference>
<keyword evidence="7 11" id="KW-0798">TonB box</keyword>
<evidence type="ECO:0000256" key="11">
    <source>
        <dbReference type="RuleBase" id="RU003357"/>
    </source>
</evidence>